<organism evidence="2 3">
    <name type="scientific">Deminuibacter soli</name>
    <dbReference type="NCBI Taxonomy" id="2291815"/>
    <lineage>
        <taxon>Bacteria</taxon>
        <taxon>Pseudomonadati</taxon>
        <taxon>Bacteroidota</taxon>
        <taxon>Chitinophagia</taxon>
        <taxon>Chitinophagales</taxon>
        <taxon>Chitinophagaceae</taxon>
        <taxon>Deminuibacter</taxon>
    </lineage>
</organism>
<dbReference type="OrthoDB" id="1524810at2"/>
<dbReference type="SUPFAM" id="SSF158949">
    <property type="entry name" value="Smr-associated domain-like"/>
    <property type="match status" value="1"/>
</dbReference>
<name>A0A3E1NJH0_9BACT</name>
<dbReference type="AlphaFoldDB" id="A0A3E1NJH0"/>
<dbReference type="Proteomes" id="UP000261284">
    <property type="component" value="Unassembled WGS sequence"/>
</dbReference>
<reference evidence="2 3" key="1">
    <citation type="submission" date="2018-08" db="EMBL/GenBank/DDBJ databases">
        <title>Chitinophagaceae sp. K23C18032701, a novel bacterium isolated from forest soil.</title>
        <authorList>
            <person name="Wang C."/>
        </authorList>
    </citation>
    <scope>NUCLEOTIDE SEQUENCE [LARGE SCALE GENOMIC DNA]</scope>
    <source>
        <strain evidence="2 3">K23C18032701</strain>
    </source>
</reference>
<feature type="domain" description="Smr" evidence="1">
    <location>
        <begin position="279"/>
        <end position="340"/>
    </location>
</feature>
<evidence type="ECO:0000313" key="3">
    <source>
        <dbReference type="Proteomes" id="UP000261284"/>
    </source>
</evidence>
<proteinExistence type="predicted"/>
<protein>
    <recommendedName>
        <fullName evidence="1">Smr domain-containing protein</fullName>
    </recommendedName>
</protein>
<evidence type="ECO:0000259" key="1">
    <source>
        <dbReference type="Pfam" id="PF01713"/>
    </source>
</evidence>
<dbReference type="Gene3D" id="3.30.1370.110">
    <property type="match status" value="1"/>
</dbReference>
<dbReference type="RefSeq" id="WP_116847333.1">
    <property type="nucleotide sequence ID" value="NZ_QTJU01000003.1"/>
</dbReference>
<dbReference type="EMBL" id="QTJU01000003">
    <property type="protein sequence ID" value="RFM28087.1"/>
    <property type="molecule type" value="Genomic_DNA"/>
</dbReference>
<sequence length="342" mass="40394">MKYEVGDEIIVLHSNEEGRVIEIINDKMVMIEVRGVKFPAYMDQIDFPYFNRFTKKTTPPPAPKAKVFVDQVPKENKKQLEAKVNDGVWLSFIPKFTIDEFDDEMVDKLKVYLINRTDRGYFFTYIQEYSGTPSFELKNEVMPFQEFYLHDIPFDGLSDGAGFRFEFSLMKPEKHKAEFYEAHLKLRPKQVFQRIEAMKDKNEPTLPYQLFTEYPDKPWEPEGLELSALRASGFKVYEASKARQHLDTPRSVVDLHIEKLSNDWEKMSNYEILSLQLKEFERWYDLAVAHHQHSLVIIHGVGTGRLRDEIHDLLKVRKEVKNFINQYDARFGYGATEIFFKY</sequence>
<accession>A0A3E1NJH0</accession>
<dbReference type="InterPro" id="IPR036781">
    <property type="entry name" value="Smr_assoc-like_sf"/>
</dbReference>
<dbReference type="Pfam" id="PF01713">
    <property type="entry name" value="Smr"/>
    <property type="match status" value="1"/>
</dbReference>
<keyword evidence="3" id="KW-1185">Reference proteome</keyword>
<comment type="caution">
    <text evidence="2">The sequence shown here is derived from an EMBL/GenBank/DDBJ whole genome shotgun (WGS) entry which is preliminary data.</text>
</comment>
<dbReference type="InterPro" id="IPR002625">
    <property type="entry name" value="Smr_dom"/>
</dbReference>
<gene>
    <name evidence="2" type="ORF">DXN05_11170</name>
</gene>
<dbReference type="InterPro" id="IPR036063">
    <property type="entry name" value="Smr_dom_sf"/>
</dbReference>
<evidence type="ECO:0000313" key="2">
    <source>
        <dbReference type="EMBL" id="RFM28087.1"/>
    </source>
</evidence>